<gene>
    <name evidence="2" type="ORF">FIBRA_06516</name>
</gene>
<organism evidence="2 3">
    <name type="scientific">Fibroporia radiculosa</name>
    <dbReference type="NCBI Taxonomy" id="599839"/>
    <lineage>
        <taxon>Eukaryota</taxon>
        <taxon>Fungi</taxon>
        <taxon>Dikarya</taxon>
        <taxon>Basidiomycota</taxon>
        <taxon>Agaricomycotina</taxon>
        <taxon>Agaricomycetes</taxon>
        <taxon>Polyporales</taxon>
        <taxon>Fibroporiaceae</taxon>
        <taxon>Fibroporia</taxon>
    </lineage>
</organism>
<dbReference type="STRING" id="599839.J4H443"/>
<protein>
    <submittedName>
        <fullName evidence="2">Uncharacterized protein</fullName>
    </submittedName>
</protein>
<evidence type="ECO:0000313" key="3">
    <source>
        <dbReference type="Proteomes" id="UP000006352"/>
    </source>
</evidence>
<name>J4H443_9APHY</name>
<evidence type="ECO:0000256" key="1">
    <source>
        <dbReference type="SAM" id="MobiDB-lite"/>
    </source>
</evidence>
<reference evidence="2 3" key="1">
    <citation type="journal article" date="2012" name="Appl. Environ. Microbiol.">
        <title>Short-read sequencing for genomic analysis of the brown rot fungus Fibroporia radiculosa.</title>
        <authorList>
            <person name="Tang J.D."/>
            <person name="Perkins A.D."/>
            <person name="Sonstegard T.S."/>
            <person name="Schroeder S.G."/>
            <person name="Burgess S.C."/>
            <person name="Diehl S.V."/>
        </authorList>
    </citation>
    <scope>NUCLEOTIDE SEQUENCE [LARGE SCALE GENOMIC DNA]</scope>
    <source>
        <strain evidence="2 3">TFFH 294</strain>
    </source>
</reference>
<keyword evidence="3" id="KW-1185">Reference proteome</keyword>
<dbReference type="EMBL" id="HE797151">
    <property type="protein sequence ID" value="CCM04344.1"/>
    <property type="molecule type" value="Genomic_DNA"/>
</dbReference>
<dbReference type="InParanoid" id="J4H443"/>
<dbReference type="OrthoDB" id="2693510at2759"/>
<dbReference type="AlphaFoldDB" id="J4H443"/>
<proteinExistence type="predicted"/>
<sequence length="392" mass="43361">MRKTAFLVFCGRINIDPSDIHPDSKDYQFFAREHDADQIAAKLVEAWKQQPPAYPPPAFLSNALEGERAMEWRDDPGVGRSLAVPARNHRHIRLGSSQSFSMYKLKSPQKQRKQPKEKKAVPDVQPGRGALFLGALFKRLDRSRELSPHPGINEEPYLQMTSLPTGSNLEASSSQDAILLDIIATEKEVSTAVANVKDVEQFHLTTKVATAMDHAESMLNTIDPLVAPLGALNVFNLVVDAIAQVHPYAQIALSIFKCASQMILDQIYLDTAVRELLSKVSQVYAFIAEREDLTLVPTMQAVLEKSSHQVLDCADFIAHYSETKSFWIRAGGIVLGDTNDAVQGYCGAIDSLMQQFRDAVFRDVAIFTCRAAEDSSLGGLEYARGVGRNTLK</sequence>
<feature type="compositionally biased region" description="Basic residues" evidence="1">
    <location>
        <begin position="107"/>
        <end position="116"/>
    </location>
</feature>
<feature type="region of interest" description="Disordered" evidence="1">
    <location>
        <begin position="104"/>
        <end position="124"/>
    </location>
</feature>
<dbReference type="GeneID" id="24099255"/>
<accession>J4H443</accession>
<dbReference type="Proteomes" id="UP000006352">
    <property type="component" value="Unassembled WGS sequence"/>
</dbReference>
<dbReference type="HOGENOM" id="CLU_704062_0_0_1"/>
<dbReference type="RefSeq" id="XP_012183627.1">
    <property type="nucleotide sequence ID" value="XM_012328237.1"/>
</dbReference>
<evidence type="ECO:0000313" key="2">
    <source>
        <dbReference type="EMBL" id="CCM04344.1"/>
    </source>
</evidence>